<evidence type="ECO:0000256" key="1">
    <source>
        <dbReference type="SAM" id="MobiDB-lite"/>
    </source>
</evidence>
<dbReference type="Proteomes" id="UP000887013">
    <property type="component" value="Unassembled WGS sequence"/>
</dbReference>
<dbReference type="SUPFAM" id="SSF53098">
    <property type="entry name" value="Ribonuclease H-like"/>
    <property type="match status" value="1"/>
</dbReference>
<feature type="compositionally biased region" description="Basic residues" evidence="1">
    <location>
        <begin position="505"/>
        <end position="516"/>
    </location>
</feature>
<evidence type="ECO:0000259" key="2">
    <source>
        <dbReference type="PROSITE" id="PS50994"/>
    </source>
</evidence>
<accession>A0A8X6MLN4</accession>
<gene>
    <name evidence="4" type="primary">TY3B-I_882</name>
    <name evidence="4" type="ORF">NPIL_476771</name>
    <name evidence="6" type="ORF">NPIL_525701</name>
    <name evidence="3" type="ORF">NPIL_632301</name>
    <name evidence="5" type="ORF">NPIL_99211</name>
</gene>
<dbReference type="InterPro" id="IPR001584">
    <property type="entry name" value="Integrase_cat-core"/>
</dbReference>
<dbReference type="GO" id="GO:0003676">
    <property type="term" value="F:nucleic acid binding"/>
    <property type="evidence" value="ECO:0007669"/>
    <property type="project" value="InterPro"/>
</dbReference>
<evidence type="ECO:0000313" key="7">
    <source>
        <dbReference type="Proteomes" id="UP000887013"/>
    </source>
</evidence>
<feature type="compositionally biased region" description="Basic and acidic residues" evidence="1">
    <location>
        <begin position="486"/>
        <end position="497"/>
    </location>
</feature>
<reference evidence="4" key="1">
    <citation type="submission" date="2020-08" db="EMBL/GenBank/DDBJ databases">
        <title>Multicomponent nature underlies the extraordinary mechanical properties of spider dragline silk.</title>
        <authorList>
            <person name="Kono N."/>
            <person name="Nakamura H."/>
            <person name="Mori M."/>
            <person name="Yoshida Y."/>
            <person name="Ohtoshi R."/>
            <person name="Malay A.D."/>
            <person name="Moran D.A.P."/>
            <person name="Tomita M."/>
            <person name="Numata K."/>
            <person name="Arakawa K."/>
        </authorList>
    </citation>
    <scope>NUCLEOTIDE SEQUENCE</scope>
</reference>
<dbReference type="AlphaFoldDB" id="A0A8X6MLN4"/>
<dbReference type="InterPro" id="IPR012337">
    <property type="entry name" value="RNaseH-like_sf"/>
</dbReference>
<dbReference type="EMBL" id="BMAW01118885">
    <property type="protein sequence ID" value="GFT82036.1"/>
    <property type="molecule type" value="Genomic_DNA"/>
</dbReference>
<dbReference type="PANTHER" id="PTHR38681:SF1">
    <property type="entry name" value="RETROVIRUS-RELATED POL POLYPROTEIN FROM TRANSPOSON 412-LIKE PROTEIN"/>
    <property type="match status" value="1"/>
</dbReference>
<dbReference type="Pfam" id="PF00665">
    <property type="entry name" value="rve"/>
    <property type="match status" value="1"/>
</dbReference>
<evidence type="ECO:0000313" key="6">
    <source>
        <dbReference type="EMBL" id="GFU22030.1"/>
    </source>
</evidence>
<dbReference type="EMBL" id="BMAW01046339">
    <property type="protein sequence ID" value="GFS54904.1"/>
    <property type="molecule type" value="Genomic_DNA"/>
</dbReference>
<dbReference type="PANTHER" id="PTHR38681">
    <property type="entry name" value="RETROVIRUS-RELATED POL POLYPROTEIN FROM TRANSPOSON 412-LIKE PROTEIN-RELATED"/>
    <property type="match status" value="1"/>
</dbReference>
<dbReference type="GO" id="GO:0015074">
    <property type="term" value="P:DNA integration"/>
    <property type="evidence" value="ECO:0007669"/>
    <property type="project" value="InterPro"/>
</dbReference>
<feature type="domain" description="Integrase catalytic" evidence="2">
    <location>
        <begin position="195"/>
        <end position="378"/>
    </location>
</feature>
<comment type="caution">
    <text evidence="4">The sequence shown here is derived from an EMBL/GenBank/DDBJ whole genome shotgun (WGS) entry which is preliminary data.</text>
</comment>
<dbReference type="PROSITE" id="PS50994">
    <property type="entry name" value="INTEGRASE"/>
    <property type="match status" value="1"/>
</dbReference>
<name>A0A8X6MLN4_NEPPI</name>
<dbReference type="OrthoDB" id="8948897at2759"/>
<proteinExistence type="predicted"/>
<evidence type="ECO:0000313" key="5">
    <source>
        <dbReference type="EMBL" id="GFT82036.1"/>
    </source>
</evidence>
<keyword evidence="7" id="KW-1185">Reference proteome</keyword>
<protein>
    <submittedName>
        <fullName evidence="4">Transposon Ty3-I Gag-Pol polyprotein</fullName>
    </submittedName>
</protein>
<dbReference type="EMBL" id="BMAW01080938">
    <property type="protein sequence ID" value="GFU22030.1"/>
    <property type="molecule type" value="Genomic_DNA"/>
</dbReference>
<dbReference type="Gene3D" id="3.30.420.10">
    <property type="entry name" value="Ribonuclease H-like superfamily/Ribonuclease H"/>
    <property type="match status" value="1"/>
</dbReference>
<feature type="region of interest" description="Disordered" evidence="1">
    <location>
        <begin position="476"/>
        <end position="516"/>
    </location>
</feature>
<dbReference type="InterPro" id="IPR036397">
    <property type="entry name" value="RNaseH_sf"/>
</dbReference>
<sequence length="516" mass="57588">MVIPLTTASQHLPPASLQLFAANGTVISTYGQQLVTLDLGLRRVFKWPFIIAAVSQPIIGADFLRHYGLLVDIRHGRLVDSLTKLQAQGTVQQGNNSAIKAVNGNTKFHRLLAEFPSLVEAVSTSRKGAKKNDRTPILWSEDSAAAFEKCKKDLAEATVLYHPSADASLAIVLDASDTTCQRAKVSRHTRSEIGKFELPSSRFEHVHIDLVGPLPPSEGFRYCLTCVDRFSKWPEAYPLVEISAEAVANTFYTGWISRFGPPLRLTTDQGTQFEASLFDALSKFLGTEKRHTTPYHPAANGQVERFHRQLKAAIMAHGNAQLTTVLPTILMGFRATWKEDLQATTAEMIYGAPIRFPGEFLCPSKPSADPVDTFVGRLRETMQRLSHPTTQHHGHYTIFVSKDLATCSHVFLRTDSLKKDLQPPYDGPYKVVNRTEKVFRILRHGKEVSVNIDSLKPAYIPKELEDIPVEADVKKRVSLQPEEVPDAGHEKQRESSSRQETTTRSGRRVRFNPKDS</sequence>
<organism evidence="4 7">
    <name type="scientific">Nephila pilipes</name>
    <name type="common">Giant wood spider</name>
    <name type="synonym">Nephila maculata</name>
    <dbReference type="NCBI Taxonomy" id="299642"/>
    <lineage>
        <taxon>Eukaryota</taxon>
        <taxon>Metazoa</taxon>
        <taxon>Ecdysozoa</taxon>
        <taxon>Arthropoda</taxon>
        <taxon>Chelicerata</taxon>
        <taxon>Arachnida</taxon>
        <taxon>Araneae</taxon>
        <taxon>Araneomorphae</taxon>
        <taxon>Entelegynae</taxon>
        <taxon>Araneoidea</taxon>
        <taxon>Nephilidae</taxon>
        <taxon>Nephila</taxon>
    </lineage>
</organism>
<dbReference type="FunFam" id="3.30.420.10:FF:000032">
    <property type="entry name" value="Retrovirus-related Pol polyprotein from transposon 297-like Protein"/>
    <property type="match status" value="1"/>
</dbReference>
<evidence type="ECO:0000313" key="3">
    <source>
        <dbReference type="EMBL" id="GFS54904.1"/>
    </source>
</evidence>
<dbReference type="EMBL" id="BMAW01094018">
    <property type="protein sequence ID" value="GFS63319.1"/>
    <property type="molecule type" value="Genomic_DNA"/>
</dbReference>
<evidence type="ECO:0000313" key="4">
    <source>
        <dbReference type="EMBL" id="GFS63319.1"/>
    </source>
</evidence>